<evidence type="ECO:0000313" key="2">
    <source>
        <dbReference type="Proteomes" id="UP000194857"/>
    </source>
</evidence>
<accession>A0A241XRS0</accession>
<name>A0A241XRS0_PSEAI</name>
<sequence>MARALTQSQHLALKYLESKCPDFVSPTEVGEEVGKQMGKENRHSSFGSPLCRKLVDLGLAVRNEAGHYAAATK</sequence>
<evidence type="ECO:0008006" key="3">
    <source>
        <dbReference type="Google" id="ProtNLM"/>
    </source>
</evidence>
<gene>
    <name evidence="1" type="ORF">CAZ10_09805</name>
</gene>
<dbReference type="Proteomes" id="UP000194857">
    <property type="component" value="Unassembled WGS sequence"/>
</dbReference>
<protein>
    <recommendedName>
        <fullName evidence="3">LexA repressor DNA-binding domain-containing protein</fullName>
    </recommendedName>
</protein>
<organism evidence="1 2">
    <name type="scientific">Pseudomonas aeruginosa</name>
    <dbReference type="NCBI Taxonomy" id="287"/>
    <lineage>
        <taxon>Bacteria</taxon>
        <taxon>Pseudomonadati</taxon>
        <taxon>Pseudomonadota</taxon>
        <taxon>Gammaproteobacteria</taxon>
        <taxon>Pseudomonadales</taxon>
        <taxon>Pseudomonadaceae</taxon>
        <taxon>Pseudomonas</taxon>
    </lineage>
</organism>
<proteinExistence type="predicted"/>
<dbReference type="AlphaFoldDB" id="A0A241XRS0"/>
<comment type="caution">
    <text evidence="1">The sequence shown here is derived from an EMBL/GenBank/DDBJ whole genome shotgun (WGS) entry which is preliminary data.</text>
</comment>
<evidence type="ECO:0000313" key="1">
    <source>
        <dbReference type="EMBL" id="OTI63120.1"/>
    </source>
</evidence>
<reference evidence="1 2" key="1">
    <citation type="submission" date="2017-05" db="EMBL/GenBank/DDBJ databases">
        <authorList>
            <person name="Song R."/>
            <person name="Chenine A.L."/>
            <person name="Ruprecht R.M."/>
        </authorList>
    </citation>
    <scope>NUCLEOTIDE SEQUENCE [LARGE SCALE GENOMIC DNA]</scope>
    <source>
        <strain evidence="1 2">S567_C10_BS</strain>
    </source>
</reference>
<dbReference type="EMBL" id="NFFZ01000004">
    <property type="protein sequence ID" value="OTI63120.1"/>
    <property type="molecule type" value="Genomic_DNA"/>
</dbReference>
<dbReference type="RefSeq" id="WP_065327569.1">
    <property type="nucleotide sequence ID" value="NZ_NFFZ01000004.1"/>
</dbReference>